<dbReference type="OrthoDB" id="547419at2"/>
<evidence type="ECO:0000313" key="1">
    <source>
        <dbReference type="EMBL" id="SPJ26499.1"/>
    </source>
</evidence>
<protein>
    <recommendedName>
        <fullName evidence="3">Sulfotransferase domain-containing protein</fullName>
    </recommendedName>
</protein>
<reference evidence="1 2" key="1">
    <citation type="submission" date="2018-03" db="EMBL/GenBank/DDBJ databases">
        <authorList>
            <person name="Keele B.F."/>
        </authorList>
    </citation>
    <scope>NUCLEOTIDE SEQUENCE [LARGE SCALE GENOMIC DNA]</scope>
    <source>
        <strain evidence="1 2">CECT 8504</strain>
    </source>
</reference>
<sequence length="268" mass="30482">MYDNADKRTLYLHIGLPKTASSWLQSHVFSSMSHLEFIDSPRSQIFQGAGDLADGNWLMASVFKRSSHIWKSYGDAIFTEIFGAKDSWQTRGQNALISDERIGREGSRSALLSAHLAGLRRTAFEWGFEDVKVVFMIRRQDTWLASHYAQMSDRNSRAGQRDFGRLLTDVISPARSRYNFGTLLDFGSLYQVLVDAMGPDKVMVWPYEHLQETPMEFLRELLAALNASPTNIESICNAAMGSTANVRSSGQSWKLRQRTDRRVTRESW</sequence>
<keyword evidence="2" id="KW-1185">Reference proteome</keyword>
<dbReference type="SUPFAM" id="SSF52540">
    <property type="entry name" value="P-loop containing nucleoside triphosphate hydrolases"/>
    <property type="match status" value="1"/>
</dbReference>
<dbReference type="EMBL" id="ONZF01000028">
    <property type="protein sequence ID" value="SPJ26499.1"/>
    <property type="molecule type" value="Genomic_DNA"/>
</dbReference>
<evidence type="ECO:0000313" key="2">
    <source>
        <dbReference type="Proteomes" id="UP000244912"/>
    </source>
</evidence>
<gene>
    <name evidence="1" type="ORF">PAA8504_04361</name>
</gene>
<dbReference type="Gene3D" id="3.40.50.300">
    <property type="entry name" value="P-loop containing nucleotide triphosphate hydrolases"/>
    <property type="match status" value="1"/>
</dbReference>
<dbReference type="Proteomes" id="UP000244912">
    <property type="component" value="Unassembled WGS sequence"/>
</dbReference>
<name>A0A2R8C2A0_9RHOB</name>
<dbReference type="AlphaFoldDB" id="A0A2R8C2A0"/>
<dbReference type="InterPro" id="IPR027417">
    <property type="entry name" value="P-loop_NTPase"/>
</dbReference>
<evidence type="ECO:0008006" key="3">
    <source>
        <dbReference type="Google" id="ProtNLM"/>
    </source>
</evidence>
<organism evidence="1 2">
    <name type="scientific">Palleronia abyssalis</name>
    <dbReference type="NCBI Taxonomy" id="1501240"/>
    <lineage>
        <taxon>Bacteria</taxon>
        <taxon>Pseudomonadati</taxon>
        <taxon>Pseudomonadota</taxon>
        <taxon>Alphaproteobacteria</taxon>
        <taxon>Rhodobacterales</taxon>
        <taxon>Roseobacteraceae</taxon>
        <taxon>Palleronia</taxon>
    </lineage>
</organism>
<proteinExistence type="predicted"/>
<dbReference type="RefSeq" id="WP_108896173.1">
    <property type="nucleotide sequence ID" value="NZ_ONZF01000028.1"/>
</dbReference>
<accession>A0A2R8C2A0</accession>